<dbReference type="STRING" id="399497.BW733_15210"/>
<proteinExistence type="predicted"/>
<feature type="transmembrane region" description="Helical" evidence="1">
    <location>
        <begin position="50"/>
        <end position="68"/>
    </location>
</feature>
<dbReference type="Proteomes" id="UP000188235">
    <property type="component" value="Chromosome"/>
</dbReference>
<keyword evidence="1" id="KW-1133">Transmembrane helix</keyword>
<dbReference type="KEGG" id="tfa:BW733_15210"/>
<keyword evidence="3" id="KW-1185">Reference proteome</keyword>
<keyword evidence="1" id="KW-0472">Membrane</keyword>
<organism evidence="2 3">
    <name type="scientific">Tessaracoccus flavescens</name>
    <dbReference type="NCBI Taxonomy" id="399497"/>
    <lineage>
        <taxon>Bacteria</taxon>
        <taxon>Bacillati</taxon>
        <taxon>Actinomycetota</taxon>
        <taxon>Actinomycetes</taxon>
        <taxon>Propionibacteriales</taxon>
        <taxon>Propionibacteriaceae</taxon>
        <taxon>Tessaracoccus</taxon>
    </lineage>
</organism>
<sequence length="99" mass="10136">MKHKWLALALIVLAALGAFGVAFTSGHDPLVYATGAVIAATLIFVKRDWWAWAAIAAAALTLVVAVATSGGSGWYLVPSAFLTAVAGMLDLAAPRKVAA</sequence>
<reference evidence="2 3" key="1">
    <citation type="journal article" date="2008" name="Int. J. Syst. Evol. Microbiol.">
        <title>Tessaracoccus flavescens sp. nov., isolated from marine sediment.</title>
        <authorList>
            <person name="Lee D.W."/>
            <person name="Lee S.D."/>
        </authorList>
    </citation>
    <scope>NUCLEOTIDE SEQUENCE [LARGE SCALE GENOMIC DNA]</scope>
    <source>
        <strain evidence="2 3">SST-39T</strain>
    </source>
</reference>
<protein>
    <submittedName>
        <fullName evidence="2">Uncharacterized protein</fullName>
    </submittedName>
</protein>
<gene>
    <name evidence="2" type="ORF">BW733_15210</name>
</gene>
<feature type="transmembrane region" description="Helical" evidence="1">
    <location>
        <begin position="74"/>
        <end position="93"/>
    </location>
</feature>
<dbReference type="EMBL" id="CP019607">
    <property type="protein sequence ID" value="AQP51970.1"/>
    <property type="molecule type" value="Genomic_DNA"/>
</dbReference>
<evidence type="ECO:0000313" key="3">
    <source>
        <dbReference type="Proteomes" id="UP000188235"/>
    </source>
</evidence>
<name>A0A1Q2D0L7_9ACTN</name>
<dbReference type="RefSeq" id="WP_161490257.1">
    <property type="nucleotide sequence ID" value="NZ_CP019607.1"/>
</dbReference>
<accession>A0A1Q2D0L7</accession>
<keyword evidence="1" id="KW-0812">Transmembrane</keyword>
<dbReference type="AlphaFoldDB" id="A0A1Q2D0L7"/>
<evidence type="ECO:0000256" key="1">
    <source>
        <dbReference type="SAM" id="Phobius"/>
    </source>
</evidence>
<evidence type="ECO:0000313" key="2">
    <source>
        <dbReference type="EMBL" id="AQP51970.1"/>
    </source>
</evidence>